<dbReference type="InterPro" id="IPR029044">
    <property type="entry name" value="Nucleotide-diphossugar_trans"/>
</dbReference>
<dbReference type="CDD" id="cd04181">
    <property type="entry name" value="NTP_transferase"/>
    <property type="match status" value="1"/>
</dbReference>
<protein>
    <submittedName>
        <fullName evidence="2">Nucleotidyltransferase family protein</fullName>
    </submittedName>
</protein>
<proteinExistence type="predicted"/>
<dbReference type="Pfam" id="PF00483">
    <property type="entry name" value="NTP_transferase"/>
    <property type="match status" value="1"/>
</dbReference>
<evidence type="ECO:0000259" key="1">
    <source>
        <dbReference type="Pfam" id="PF00483"/>
    </source>
</evidence>
<dbReference type="InterPro" id="IPR005835">
    <property type="entry name" value="NTP_transferase_dom"/>
</dbReference>
<dbReference type="SUPFAM" id="SSF53448">
    <property type="entry name" value="Nucleotide-diphospho-sugar transferases"/>
    <property type="match status" value="1"/>
</dbReference>
<dbReference type="InterPro" id="IPR050486">
    <property type="entry name" value="Mannose-1P_guanyltransferase"/>
</dbReference>
<organism evidence="2 3">
    <name type="scientific">Sneathiella marina</name>
    <dbReference type="NCBI Taxonomy" id="2950108"/>
    <lineage>
        <taxon>Bacteria</taxon>
        <taxon>Pseudomonadati</taxon>
        <taxon>Pseudomonadota</taxon>
        <taxon>Alphaproteobacteria</taxon>
        <taxon>Sneathiellales</taxon>
        <taxon>Sneathiellaceae</taxon>
        <taxon>Sneathiella</taxon>
    </lineage>
</organism>
<dbReference type="Proteomes" id="UP001056291">
    <property type="component" value="Chromosome"/>
</dbReference>
<gene>
    <name evidence="2" type="ORF">NBZ79_14095</name>
</gene>
<sequence>MEALLLAAGLGTRLQPLTTVLPKCLMPIHGRPLLGLWLEMLRQGGVDRVFINLHYLSPLVREYVLSSPYTDIVKFLDEPALLGTAGTLGHFREEFSSNELLMAHADNLTIFDVQQFYEAFETRPAPCAMTMMTFDTDDPKSCGIVTLNEEGCVIEFVEKPQDFVGTLANGAVYLMDVNEVFKILDAGEHITDFSTEILPNFVGRMNSFHNQHYHRDIGTVVAIGDAQEEIVACEMGMTLLEEVGSYWRPDKSRQELSHDFLLKLGQAGLSSRAIESLMRS</sequence>
<reference evidence="2" key="1">
    <citation type="submission" date="2022-06" db="EMBL/GenBank/DDBJ databases">
        <title>Sneathiella actinostolidae sp. nov., isolated from a sea anemonein the Western Pacific Ocean.</title>
        <authorList>
            <person name="Wei M.J."/>
        </authorList>
    </citation>
    <scope>NUCLEOTIDE SEQUENCE</scope>
    <source>
        <strain evidence="2">PHK-P5</strain>
    </source>
</reference>
<evidence type="ECO:0000313" key="2">
    <source>
        <dbReference type="EMBL" id="USG60299.1"/>
    </source>
</evidence>
<dbReference type="RefSeq" id="WP_251933141.1">
    <property type="nucleotide sequence ID" value="NZ_CP098747.1"/>
</dbReference>
<dbReference type="EMBL" id="CP098747">
    <property type="protein sequence ID" value="USG60299.1"/>
    <property type="molecule type" value="Genomic_DNA"/>
</dbReference>
<keyword evidence="3" id="KW-1185">Reference proteome</keyword>
<dbReference type="PANTHER" id="PTHR22572">
    <property type="entry name" value="SUGAR-1-PHOSPHATE GUANYL TRANSFERASE"/>
    <property type="match status" value="1"/>
</dbReference>
<name>A0ABY4W0C5_9PROT</name>
<dbReference type="Gene3D" id="3.90.550.10">
    <property type="entry name" value="Spore Coat Polysaccharide Biosynthesis Protein SpsA, Chain A"/>
    <property type="match status" value="1"/>
</dbReference>
<accession>A0ABY4W0C5</accession>
<feature type="domain" description="Nucleotidyl transferase" evidence="1">
    <location>
        <begin position="3"/>
        <end position="230"/>
    </location>
</feature>
<evidence type="ECO:0000313" key="3">
    <source>
        <dbReference type="Proteomes" id="UP001056291"/>
    </source>
</evidence>